<accession>A0AAX0HCT0</accession>
<dbReference type="GO" id="GO:0051082">
    <property type="term" value="F:unfolded protein binding"/>
    <property type="evidence" value="ECO:0007669"/>
    <property type="project" value="TreeGrafter"/>
</dbReference>
<reference evidence="5 6" key="1">
    <citation type="journal article" date="2016" name="Genome Biol. Evol.">
        <title>Comparative Genomics of Campylobacter fetus from Reptiles and Mammals Reveals Divergent Evolution in Host-Associated Lineages.</title>
        <authorList>
            <person name="Gilbert M.J."/>
            <person name="Miller W.G."/>
            <person name="Yee E."/>
            <person name="Zomer A.L."/>
            <person name="van der Graaf-van Bloois L."/>
            <person name="Fitzgerald C."/>
            <person name="Forbes K.J."/>
            <person name="Meric G."/>
            <person name="Sheppard S.K."/>
            <person name="Wagenaar J.A."/>
            <person name="Duim B."/>
        </authorList>
    </citation>
    <scope>NUCLEOTIDE SEQUENCE [LARGE SCALE GENOMIC DNA]</scope>
    <source>
        <strain evidence="5 6">12S02225-3</strain>
    </source>
</reference>
<dbReference type="PANTHER" id="PTHR10772:SF58">
    <property type="entry name" value="CO-CHAPERONIN GROES"/>
    <property type="match status" value="1"/>
</dbReference>
<dbReference type="InterPro" id="IPR020818">
    <property type="entry name" value="Chaperonin_GroES"/>
</dbReference>
<dbReference type="InterPro" id="IPR037124">
    <property type="entry name" value="Chaperonin_GroES_sf"/>
</dbReference>
<dbReference type="PANTHER" id="PTHR10772">
    <property type="entry name" value="10 KDA HEAT SHOCK PROTEIN"/>
    <property type="match status" value="1"/>
</dbReference>
<comment type="caution">
    <text evidence="5">The sequence shown here is derived from an EMBL/GenBank/DDBJ whole genome shotgun (WGS) entry which is preliminary data.</text>
</comment>
<evidence type="ECO:0000313" key="5">
    <source>
        <dbReference type="EMBL" id="OCR91164.1"/>
    </source>
</evidence>
<gene>
    <name evidence="3" type="primary">groES</name>
    <name evidence="3" type="synonym">groS</name>
    <name evidence="5" type="ORF">CFT12S02225_04065</name>
</gene>
<protein>
    <recommendedName>
        <fullName evidence="3">Co-chaperonin GroES</fullName>
    </recommendedName>
    <alternativeName>
        <fullName evidence="3">10 kDa chaperonin</fullName>
    </alternativeName>
    <alternativeName>
        <fullName evidence="3">Chaperonin-10</fullName>
        <shortName evidence="3">Cpn10</shortName>
    </alternativeName>
</protein>
<dbReference type="SUPFAM" id="SSF50129">
    <property type="entry name" value="GroES-like"/>
    <property type="match status" value="1"/>
</dbReference>
<keyword evidence="3" id="KW-0963">Cytoplasm</keyword>
<dbReference type="NCBIfam" id="NF001537">
    <property type="entry name" value="PRK00364.3-3"/>
    <property type="match status" value="1"/>
</dbReference>
<dbReference type="Proteomes" id="UP000093100">
    <property type="component" value="Unassembled WGS sequence"/>
</dbReference>
<dbReference type="GO" id="GO:0044183">
    <property type="term" value="F:protein folding chaperone"/>
    <property type="evidence" value="ECO:0007669"/>
    <property type="project" value="InterPro"/>
</dbReference>
<dbReference type="FunFam" id="2.30.33.40:FF:000001">
    <property type="entry name" value="10 kDa chaperonin"/>
    <property type="match status" value="1"/>
</dbReference>
<sequence length="87" mass="9404">MKFEPLGKRVLVEREEEVKTTATGIIIPDNASKEKPSKGKVVAASKEAEGVSVGDIVVFAKYAGSEISLEDKKYLVLNLEDVLGVIK</sequence>
<evidence type="ECO:0000313" key="6">
    <source>
        <dbReference type="Proteomes" id="UP000093100"/>
    </source>
</evidence>
<dbReference type="CDD" id="cd00320">
    <property type="entry name" value="cpn10"/>
    <property type="match status" value="1"/>
</dbReference>
<dbReference type="InterPro" id="IPR011032">
    <property type="entry name" value="GroES-like_sf"/>
</dbReference>
<evidence type="ECO:0000256" key="2">
    <source>
        <dbReference type="ARBA" id="ARBA00023186"/>
    </source>
</evidence>
<keyword evidence="2 3" id="KW-0143">Chaperone</keyword>
<dbReference type="KEGG" id="cfp:CR44_03510"/>
<evidence type="ECO:0000256" key="4">
    <source>
        <dbReference type="RuleBase" id="RU000535"/>
    </source>
</evidence>
<evidence type="ECO:0000256" key="1">
    <source>
        <dbReference type="ARBA" id="ARBA00006975"/>
    </source>
</evidence>
<dbReference type="EMBL" id="LFLK01000003">
    <property type="protein sequence ID" value="OCR91164.1"/>
    <property type="molecule type" value="Genomic_DNA"/>
</dbReference>
<name>A0AAX0HCT0_CAMFE</name>
<dbReference type="AlphaFoldDB" id="A0AAX0HCT0"/>
<dbReference type="SMART" id="SM00883">
    <property type="entry name" value="Cpn10"/>
    <property type="match status" value="1"/>
</dbReference>
<dbReference type="RefSeq" id="WP_023384825.1">
    <property type="nucleotide sequence ID" value="NZ_CP009226.1"/>
</dbReference>
<comment type="subcellular location">
    <subcellularLocation>
        <location evidence="3">Cytoplasm</location>
    </subcellularLocation>
</comment>
<dbReference type="GO" id="GO:0046872">
    <property type="term" value="F:metal ion binding"/>
    <property type="evidence" value="ECO:0007669"/>
    <property type="project" value="TreeGrafter"/>
</dbReference>
<comment type="function">
    <text evidence="3 4">Together with the chaperonin GroEL, plays an essential role in assisting protein folding. The GroEL-GroES system forms a nano-cage that allows encapsulation of the non-native substrate proteins and provides a physical environment optimized to promote and accelerate protein folding. GroES binds to the apical surface of the GroEL ring, thereby capping the opening of the GroEL channel.</text>
</comment>
<dbReference type="GO" id="GO:0005524">
    <property type="term" value="F:ATP binding"/>
    <property type="evidence" value="ECO:0007669"/>
    <property type="project" value="InterPro"/>
</dbReference>
<dbReference type="Pfam" id="PF00166">
    <property type="entry name" value="Cpn10"/>
    <property type="match status" value="1"/>
</dbReference>
<dbReference type="Gene3D" id="2.30.33.40">
    <property type="entry name" value="GroES chaperonin"/>
    <property type="match status" value="1"/>
</dbReference>
<dbReference type="GO" id="GO:0051087">
    <property type="term" value="F:protein-folding chaperone binding"/>
    <property type="evidence" value="ECO:0007669"/>
    <property type="project" value="TreeGrafter"/>
</dbReference>
<evidence type="ECO:0000256" key="3">
    <source>
        <dbReference type="HAMAP-Rule" id="MF_00580"/>
    </source>
</evidence>
<dbReference type="HAMAP" id="MF_00580">
    <property type="entry name" value="CH10"/>
    <property type="match status" value="1"/>
</dbReference>
<proteinExistence type="inferred from homology"/>
<comment type="subunit">
    <text evidence="3">Heptamer of 7 subunits arranged in a ring. Interacts with the chaperonin GroEL.</text>
</comment>
<dbReference type="GO" id="GO:0005737">
    <property type="term" value="C:cytoplasm"/>
    <property type="evidence" value="ECO:0007669"/>
    <property type="project" value="UniProtKB-SubCell"/>
</dbReference>
<organism evidence="5 6">
    <name type="scientific">Campylobacter fetus subsp. testudinum</name>
    <dbReference type="NCBI Taxonomy" id="1507806"/>
    <lineage>
        <taxon>Bacteria</taxon>
        <taxon>Pseudomonadati</taxon>
        <taxon>Campylobacterota</taxon>
        <taxon>Epsilonproteobacteria</taxon>
        <taxon>Campylobacterales</taxon>
        <taxon>Campylobacteraceae</taxon>
        <taxon>Campylobacter</taxon>
    </lineage>
</organism>
<dbReference type="PRINTS" id="PR00297">
    <property type="entry name" value="CHAPERONIN10"/>
</dbReference>
<comment type="similarity">
    <text evidence="1 3 4">Belongs to the GroES chaperonin family.</text>
</comment>